<reference evidence="2" key="1">
    <citation type="journal article" date="2019" name="Int. J. Syst. Evol. Microbiol.">
        <title>The Global Catalogue of Microorganisms (GCM) 10K type strain sequencing project: providing services to taxonomists for standard genome sequencing and annotation.</title>
        <authorList>
            <consortium name="The Broad Institute Genomics Platform"/>
            <consortium name="The Broad Institute Genome Sequencing Center for Infectious Disease"/>
            <person name="Wu L."/>
            <person name="Ma J."/>
        </authorList>
    </citation>
    <scope>NUCLEOTIDE SEQUENCE [LARGE SCALE GENOMIC DNA]</scope>
    <source>
        <strain evidence="2">CGMCC 4.7242</strain>
    </source>
</reference>
<sequence>MPLTHRIATALLATLTVAACVVIARSALLTALALSAPQVAAW</sequence>
<dbReference type="EMBL" id="JBHUGH010000013">
    <property type="protein sequence ID" value="MFD1913825.1"/>
    <property type="molecule type" value="Genomic_DNA"/>
</dbReference>
<keyword evidence="2" id="KW-1185">Reference proteome</keyword>
<dbReference type="Proteomes" id="UP001597353">
    <property type="component" value="Unassembled WGS sequence"/>
</dbReference>
<evidence type="ECO:0000313" key="2">
    <source>
        <dbReference type="Proteomes" id="UP001597353"/>
    </source>
</evidence>
<gene>
    <name evidence="1" type="ORF">ACFSGJ_16545</name>
</gene>
<evidence type="ECO:0000313" key="1">
    <source>
        <dbReference type="EMBL" id="MFD1913825.1"/>
    </source>
</evidence>
<accession>A0ABW4S8B5</accession>
<proteinExistence type="predicted"/>
<organism evidence="1 2">
    <name type="scientific">Halodurantibacterium flavum</name>
    <dbReference type="NCBI Taxonomy" id="1382802"/>
    <lineage>
        <taxon>Bacteria</taxon>
        <taxon>Pseudomonadati</taxon>
        <taxon>Pseudomonadota</taxon>
        <taxon>Alphaproteobacteria</taxon>
        <taxon>Rhodobacterales</taxon>
        <taxon>Paracoccaceae</taxon>
        <taxon>Halodurantibacterium</taxon>
    </lineage>
</organism>
<comment type="caution">
    <text evidence="1">The sequence shown here is derived from an EMBL/GenBank/DDBJ whole genome shotgun (WGS) entry which is preliminary data.</text>
</comment>
<protein>
    <submittedName>
        <fullName evidence="1">Uncharacterized protein</fullName>
    </submittedName>
</protein>
<name>A0ABW4S8B5_9RHOB</name>
<dbReference type="RefSeq" id="WP_390264341.1">
    <property type="nucleotide sequence ID" value="NZ_JBHUGH010000013.1"/>
</dbReference>
<dbReference type="PROSITE" id="PS51257">
    <property type="entry name" value="PROKAR_LIPOPROTEIN"/>
    <property type="match status" value="1"/>
</dbReference>